<evidence type="ECO:0000256" key="1">
    <source>
        <dbReference type="SAM" id="MobiDB-lite"/>
    </source>
</evidence>
<keyword evidence="3" id="KW-1185">Reference proteome</keyword>
<evidence type="ECO:0000313" key="2">
    <source>
        <dbReference type="EMBL" id="KAF2829022.1"/>
    </source>
</evidence>
<gene>
    <name evidence="2" type="ORF">CC86DRAFT_403672</name>
</gene>
<dbReference type="OrthoDB" id="3790485at2759"/>
<accession>A0A6A7A6W9</accession>
<feature type="compositionally biased region" description="Low complexity" evidence="1">
    <location>
        <begin position="328"/>
        <end position="348"/>
    </location>
</feature>
<name>A0A6A7A6W9_9PLEO</name>
<evidence type="ECO:0000313" key="3">
    <source>
        <dbReference type="Proteomes" id="UP000799424"/>
    </source>
</evidence>
<dbReference type="Proteomes" id="UP000799424">
    <property type="component" value="Unassembled WGS sequence"/>
</dbReference>
<proteinExistence type="predicted"/>
<reference evidence="2" key="1">
    <citation type="journal article" date="2020" name="Stud. Mycol.">
        <title>101 Dothideomycetes genomes: a test case for predicting lifestyles and emergence of pathogens.</title>
        <authorList>
            <person name="Haridas S."/>
            <person name="Albert R."/>
            <person name="Binder M."/>
            <person name="Bloem J."/>
            <person name="Labutti K."/>
            <person name="Salamov A."/>
            <person name="Andreopoulos B."/>
            <person name="Baker S."/>
            <person name="Barry K."/>
            <person name="Bills G."/>
            <person name="Bluhm B."/>
            <person name="Cannon C."/>
            <person name="Castanera R."/>
            <person name="Culley D."/>
            <person name="Daum C."/>
            <person name="Ezra D."/>
            <person name="Gonzalez J."/>
            <person name="Henrissat B."/>
            <person name="Kuo A."/>
            <person name="Liang C."/>
            <person name="Lipzen A."/>
            <person name="Lutzoni F."/>
            <person name="Magnuson J."/>
            <person name="Mondo S."/>
            <person name="Nolan M."/>
            <person name="Ohm R."/>
            <person name="Pangilinan J."/>
            <person name="Park H.-J."/>
            <person name="Ramirez L."/>
            <person name="Alfaro M."/>
            <person name="Sun H."/>
            <person name="Tritt A."/>
            <person name="Yoshinaga Y."/>
            <person name="Zwiers L.-H."/>
            <person name="Turgeon B."/>
            <person name="Goodwin S."/>
            <person name="Spatafora J."/>
            <person name="Crous P."/>
            <person name="Grigoriev I."/>
        </authorList>
    </citation>
    <scope>NUCLEOTIDE SEQUENCE</scope>
    <source>
        <strain evidence="2">CBS 113818</strain>
    </source>
</reference>
<feature type="compositionally biased region" description="Acidic residues" evidence="1">
    <location>
        <begin position="299"/>
        <end position="323"/>
    </location>
</feature>
<organism evidence="2 3">
    <name type="scientific">Ophiobolus disseminans</name>
    <dbReference type="NCBI Taxonomy" id="1469910"/>
    <lineage>
        <taxon>Eukaryota</taxon>
        <taxon>Fungi</taxon>
        <taxon>Dikarya</taxon>
        <taxon>Ascomycota</taxon>
        <taxon>Pezizomycotina</taxon>
        <taxon>Dothideomycetes</taxon>
        <taxon>Pleosporomycetidae</taxon>
        <taxon>Pleosporales</taxon>
        <taxon>Pleosporineae</taxon>
        <taxon>Phaeosphaeriaceae</taxon>
        <taxon>Ophiobolus</taxon>
    </lineage>
</organism>
<dbReference type="AlphaFoldDB" id="A0A6A7A6W9"/>
<feature type="region of interest" description="Disordered" evidence="1">
    <location>
        <begin position="244"/>
        <end position="372"/>
    </location>
</feature>
<dbReference type="EMBL" id="MU006221">
    <property type="protein sequence ID" value="KAF2829022.1"/>
    <property type="molecule type" value="Genomic_DNA"/>
</dbReference>
<sequence>MADANMAIQNSTLSDDASVAVLSRCQSRFLTDGDVADNLRLQGEVIFHGALFTAIPAALQANQQIVGILRQTLQAISSLYLQNEQRKAVSSKVDGGGNVAWRSKDLDMDSEATTTTPPVQPQEPISSEEHDNMSILEPHGLSAAIKAQKKHCPATHSTKGRNTAAAGVVKATKRTSRVSKPTPKASALADLQNKMNPNPPTIAKLAPSCQARKPRVKKSHWSLFVKLKVPEEFLVQLNPAAEEEMPANTRAKTRAKSKTVKSDEFVTSDVEDADEAAPRRSPRTKKSASTKPSYALSSVEEEMEGEDEDEDEYEEEEMFDVDDTAPQSTKTSTSTSCSRSKSSTPQENNETEDQDQETTATSPSPLPSNNPHTYPWPPFPLLPALHYPPFHLGATIALSNLREDASSNPSSSLLDLITELEENRPSVTGWEMNARLAGGEWVYQSLREYVEEDEKRDVVRKRIFDVVNALEGWEKREWEKKDGNGDEG</sequence>
<protein>
    <submittedName>
        <fullName evidence="2">Uncharacterized protein</fullName>
    </submittedName>
</protein>
<feature type="region of interest" description="Disordered" evidence="1">
    <location>
        <begin position="103"/>
        <end position="126"/>
    </location>
</feature>
<feature type="region of interest" description="Disordered" evidence="1">
    <location>
        <begin position="153"/>
        <end position="185"/>
    </location>
</feature>